<keyword evidence="2" id="KW-1185">Reference proteome</keyword>
<accession>A0AA40EQY5</accession>
<dbReference type="EMBL" id="JAUKUD010000005">
    <property type="protein sequence ID" value="KAK0743892.1"/>
    <property type="molecule type" value="Genomic_DNA"/>
</dbReference>
<sequence length="292" mass="32222">MTRHTATRGSGRTRKKAPPLQWSSVRLASARRRGPRYCYDSVHYGGIRFYDSASDPEALRFRQRAHVYSMRWARSHGAWQLKATGIFLRSGFCDSSVAVDQGVLHRNNPQPRSISSSKRPHRFALAAPGLCHERRDRLLVPWPLRFPEGGTPYAVCSDRGSPGIDQTHAVCRLGPVSRVGDQPALTAMSFAVVFWLRKVPVGPDFSSVAIMSGLEPDDLALLRGAAFSGRLQSPVRFDVTVVAEDAKDEEKGSSGGVGSAGRARIRYGLGTEPKKMDKNKNKTVLKRGCIYE</sequence>
<proteinExistence type="predicted"/>
<protein>
    <submittedName>
        <fullName evidence="1">Uncharacterized protein</fullName>
    </submittedName>
</protein>
<dbReference type="AlphaFoldDB" id="A0AA40EQY5"/>
<name>A0AA40EQY5_9PEZI</name>
<evidence type="ECO:0000313" key="1">
    <source>
        <dbReference type="EMBL" id="KAK0743892.1"/>
    </source>
</evidence>
<gene>
    <name evidence="1" type="ORF">B0T18DRAFT_392586</name>
</gene>
<organism evidence="1 2">
    <name type="scientific">Schizothecium vesticola</name>
    <dbReference type="NCBI Taxonomy" id="314040"/>
    <lineage>
        <taxon>Eukaryota</taxon>
        <taxon>Fungi</taxon>
        <taxon>Dikarya</taxon>
        <taxon>Ascomycota</taxon>
        <taxon>Pezizomycotina</taxon>
        <taxon>Sordariomycetes</taxon>
        <taxon>Sordariomycetidae</taxon>
        <taxon>Sordariales</taxon>
        <taxon>Schizotheciaceae</taxon>
        <taxon>Schizothecium</taxon>
    </lineage>
</organism>
<dbReference type="Proteomes" id="UP001172155">
    <property type="component" value="Unassembled WGS sequence"/>
</dbReference>
<evidence type="ECO:0000313" key="2">
    <source>
        <dbReference type="Proteomes" id="UP001172155"/>
    </source>
</evidence>
<reference evidence="1" key="1">
    <citation type="submission" date="2023-06" db="EMBL/GenBank/DDBJ databases">
        <title>Genome-scale phylogeny and comparative genomics of the fungal order Sordariales.</title>
        <authorList>
            <consortium name="Lawrence Berkeley National Laboratory"/>
            <person name="Hensen N."/>
            <person name="Bonometti L."/>
            <person name="Westerberg I."/>
            <person name="Brannstrom I.O."/>
            <person name="Guillou S."/>
            <person name="Cros-Aarteil S."/>
            <person name="Calhoun S."/>
            <person name="Haridas S."/>
            <person name="Kuo A."/>
            <person name="Mondo S."/>
            <person name="Pangilinan J."/>
            <person name="Riley R."/>
            <person name="LaButti K."/>
            <person name="Andreopoulos B."/>
            <person name="Lipzen A."/>
            <person name="Chen C."/>
            <person name="Yanf M."/>
            <person name="Daum C."/>
            <person name="Ng V."/>
            <person name="Clum A."/>
            <person name="Steindorff A."/>
            <person name="Ohm R."/>
            <person name="Martin F."/>
            <person name="Silar P."/>
            <person name="Natvig D."/>
            <person name="Lalanne C."/>
            <person name="Gautier V."/>
            <person name="Ament-velasquez S.L."/>
            <person name="Kruys A."/>
            <person name="Hutchinson M.I."/>
            <person name="Powell A.J."/>
            <person name="Barry K."/>
            <person name="Miller A.N."/>
            <person name="Grigoriev I.V."/>
            <person name="Debuchy R."/>
            <person name="Gladieux P."/>
            <person name="Thoren M.H."/>
            <person name="Johannesson H."/>
        </authorList>
    </citation>
    <scope>NUCLEOTIDE SEQUENCE</scope>
    <source>
        <strain evidence="1">SMH3187-1</strain>
    </source>
</reference>
<comment type="caution">
    <text evidence="1">The sequence shown here is derived from an EMBL/GenBank/DDBJ whole genome shotgun (WGS) entry which is preliminary data.</text>
</comment>